<dbReference type="AlphaFoldDB" id="A0A3N0YDQ1"/>
<accession>A0A3N0YDQ1</accession>
<protein>
    <submittedName>
        <fullName evidence="1">Uncharacterized protein</fullName>
    </submittedName>
</protein>
<reference evidence="1 2" key="1">
    <citation type="submission" date="2018-10" db="EMBL/GenBank/DDBJ databases">
        <title>Genome assembly for a Yunnan-Guizhou Plateau 3E fish, Anabarilius grahami (Regan), and its evolutionary and genetic applications.</title>
        <authorList>
            <person name="Jiang W."/>
        </authorList>
    </citation>
    <scope>NUCLEOTIDE SEQUENCE [LARGE SCALE GENOMIC DNA]</scope>
    <source>
        <strain evidence="1">AG-KIZ</strain>
        <tissue evidence="1">Muscle</tissue>
    </source>
</reference>
<dbReference type="Proteomes" id="UP000281406">
    <property type="component" value="Unassembled WGS sequence"/>
</dbReference>
<dbReference type="EMBL" id="RJVU01046259">
    <property type="protein sequence ID" value="ROL44353.1"/>
    <property type="molecule type" value="Genomic_DNA"/>
</dbReference>
<evidence type="ECO:0000313" key="2">
    <source>
        <dbReference type="Proteomes" id="UP000281406"/>
    </source>
</evidence>
<gene>
    <name evidence="1" type="ORF">DPX16_8775</name>
</gene>
<organism evidence="1 2">
    <name type="scientific">Anabarilius grahami</name>
    <name type="common">Kanglang fish</name>
    <name type="synonym">Barilius grahami</name>
    <dbReference type="NCBI Taxonomy" id="495550"/>
    <lineage>
        <taxon>Eukaryota</taxon>
        <taxon>Metazoa</taxon>
        <taxon>Chordata</taxon>
        <taxon>Craniata</taxon>
        <taxon>Vertebrata</taxon>
        <taxon>Euteleostomi</taxon>
        <taxon>Actinopterygii</taxon>
        <taxon>Neopterygii</taxon>
        <taxon>Teleostei</taxon>
        <taxon>Ostariophysi</taxon>
        <taxon>Cypriniformes</taxon>
        <taxon>Xenocyprididae</taxon>
        <taxon>Xenocypridinae</taxon>
        <taxon>Xenocypridinae incertae sedis</taxon>
        <taxon>Anabarilius</taxon>
    </lineage>
</organism>
<keyword evidence="2" id="KW-1185">Reference proteome</keyword>
<proteinExistence type="predicted"/>
<name>A0A3N0YDQ1_ANAGA</name>
<sequence>MSTRAGSTSAEQCQQPLSLTGAVGHERELNSVLVRCQEVVFCELRGCALRVCAHRKPYQKELSFAAAPHCRTHKIQGAEMGKGYVKWEELDPDPGGGDG</sequence>
<comment type="caution">
    <text evidence="1">The sequence shown here is derived from an EMBL/GenBank/DDBJ whole genome shotgun (WGS) entry which is preliminary data.</text>
</comment>
<evidence type="ECO:0000313" key="1">
    <source>
        <dbReference type="EMBL" id="ROL44353.1"/>
    </source>
</evidence>